<evidence type="ECO:0000313" key="2">
    <source>
        <dbReference type="Proteomes" id="UP001549207"/>
    </source>
</evidence>
<comment type="caution">
    <text evidence="1">The sequence shown here is derived from an EMBL/GenBank/DDBJ whole genome shotgun (WGS) entry which is preliminary data.</text>
</comment>
<sequence>MPDSSALWLAADAMAGRALFAAAEGYEVWISPRELGGKLCYKMAAVRLPVPLPGP</sequence>
<dbReference type="EMBL" id="JBEPNJ010000011">
    <property type="protein sequence ID" value="MET3773126.1"/>
    <property type="molecule type" value="Genomic_DNA"/>
</dbReference>
<gene>
    <name evidence="1" type="ORF">ABIC98_002786</name>
</gene>
<dbReference type="Proteomes" id="UP001549207">
    <property type="component" value="Unassembled WGS sequence"/>
</dbReference>
<reference evidence="1" key="1">
    <citation type="submission" date="2024-06" db="EMBL/GenBank/DDBJ databases">
        <title>Genomic Encyclopedia of Type Strains, Phase IV (KMG-IV): sequencing the most valuable type-strain genomes for metagenomic binning, comparative biology and taxonomic classification.</title>
        <authorList>
            <person name="Goeker M."/>
        </authorList>
    </citation>
    <scope>NUCLEOTIDE SEQUENCE</scope>
    <source>
        <strain evidence="1">SJCon</strain>
    </source>
</reference>
<organism evidence="1 2">
    <name type="scientific">Arthrobacter nitrophenolicus</name>
    <dbReference type="NCBI Taxonomy" id="683150"/>
    <lineage>
        <taxon>Bacteria</taxon>
        <taxon>Bacillati</taxon>
        <taxon>Actinomycetota</taxon>
        <taxon>Actinomycetes</taxon>
        <taxon>Micrococcales</taxon>
        <taxon>Micrococcaceae</taxon>
        <taxon>Arthrobacter</taxon>
    </lineage>
</organism>
<name>A0ACC6THC3_9MICC</name>
<proteinExistence type="predicted"/>
<accession>A0ACC6THC3</accession>
<evidence type="ECO:0000313" key="1">
    <source>
        <dbReference type="EMBL" id="MET3773126.1"/>
    </source>
</evidence>
<keyword evidence="2" id="KW-1185">Reference proteome</keyword>
<protein>
    <submittedName>
        <fullName evidence="1">Uncharacterized protein</fullName>
    </submittedName>
</protein>